<evidence type="ECO:0000256" key="1">
    <source>
        <dbReference type="ARBA" id="ARBA00000654"/>
    </source>
</evidence>
<dbReference type="PROSITE" id="PS00160">
    <property type="entry name" value="ALDOLASE_KDPG_KHG_2"/>
    <property type="match status" value="1"/>
</dbReference>
<keyword evidence="10" id="KW-1185">Reference proteome</keyword>
<comment type="subunit">
    <text evidence="4">Homotrimer.</text>
</comment>
<accession>A0A5B9QVL2</accession>
<dbReference type="NCBIfam" id="TIGR01182">
    <property type="entry name" value="eda"/>
    <property type="match status" value="1"/>
</dbReference>
<keyword evidence="8" id="KW-0119">Carbohydrate metabolism</keyword>
<dbReference type="AlphaFoldDB" id="A0A5B9QVL2"/>
<evidence type="ECO:0000256" key="8">
    <source>
        <dbReference type="ARBA" id="ARBA00023277"/>
    </source>
</evidence>
<reference evidence="9 10" key="1">
    <citation type="submission" date="2019-08" db="EMBL/GenBank/DDBJ databases">
        <title>Deep-cultivation of Planctomycetes and their phenomic and genomic characterization uncovers novel biology.</title>
        <authorList>
            <person name="Wiegand S."/>
            <person name="Jogler M."/>
            <person name="Boedeker C."/>
            <person name="Pinto D."/>
            <person name="Vollmers J."/>
            <person name="Rivas-Marin E."/>
            <person name="Kohn T."/>
            <person name="Peeters S.H."/>
            <person name="Heuer A."/>
            <person name="Rast P."/>
            <person name="Oberbeckmann S."/>
            <person name="Bunk B."/>
            <person name="Jeske O."/>
            <person name="Meyerdierks A."/>
            <person name="Storesund J.E."/>
            <person name="Kallscheuer N."/>
            <person name="Luecker S."/>
            <person name="Lage O.M."/>
            <person name="Pohl T."/>
            <person name="Merkel B.J."/>
            <person name="Hornburger P."/>
            <person name="Mueller R.-W."/>
            <person name="Bruemmer F."/>
            <person name="Labrenz M."/>
            <person name="Spormann A.M."/>
            <person name="Op den Camp H."/>
            <person name="Overmann J."/>
            <person name="Amann R."/>
            <person name="Jetten M.S.M."/>
            <person name="Mascher T."/>
            <person name="Medema M.H."/>
            <person name="Devos D.P."/>
            <person name="Kaster A.-K."/>
            <person name="Ovreas L."/>
            <person name="Rohde M."/>
            <person name="Galperin M.Y."/>
            <person name="Jogler C."/>
        </authorList>
    </citation>
    <scope>NUCLEOTIDE SEQUENCE [LARGE SCALE GENOMIC DNA]</scope>
    <source>
        <strain evidence="9 10">UC8</strain>
    </source>
</reference>
<evidence type="ECO:0000313" key="9">
    <source>
        <dbReference type="EMBL" id="QEG43078.1"/>
    </source>
</evidence>
<name>A0A5B9QVL2_9BACT</name>
<dbReference type="SUPFAM" id="SSF51569">
    <property type="entry name" value="Aldolase"/>
    <property type="match status" value="1"/>
</dbReference>
<dbReference type="NCBIfam" id="NF004325">
    <property type="entry name" value="PRK05718.1"/>
    <property type="match status" value="1"/>
</dbReference>
<organism evidence="9 10">
    <name type="scientific">Roseimaritima ulvae</name>
    <dbReference type="NCBI Taxonomy" id="980254"/>
    <lineage>
        <taxon>Bacteria</taxon>
        <taxon>Pseudomonadati</taxon>
        <taxon>Planctomycetota</taxon>
        <taxon>Planctomycetia</taxon>
        <taxon>Pirellulales</taxon>
        <taxon>Pirellulaceae</taxon>
        <taxon>Roseimaritima</taxon>
    </lineage>
</organism>
<gene>
    <name evidence="9" type="primary">eda</name>
    <name evidence="9" type="ORF">UC8_51220</name>
</gene>
<comment type="pathway">
    <text evidence="2">Carbohydrate acid metabolism; 2-dehydro-3-deoxy-D-gluconate degradation; D-glyceraldehyde 3-phosphate and pyruvate from 2-dehydro-3-deoxy-D-gluconate: step 2/2.</text>
</comment>
<dbReference type="InterPro" id="IPR013785">
    <property type="entry name" value="Aldolase_TIM"/>
</dbReference>
<dbReference type="CDD" id="cd00452">
    <property type="entry name" value="KDPG_aldolase"/>
    <property type="match status" value="1"/>
</dbReference>
<evidence type="ECO:0000256" key="3">
    <source>
        <dbReference type="ARBA" id="ARBA00006906"/>
    </source>
</evidence>
<evidence type="ECO:0000256" key="2">
    <source>
        <dbReference type="ARBA" id="ARBA00004736"/>
    </source>
</evidence>
<evidence type="ECO:0000313" key="10">
    <source>
        <dbReference type="Proteomes" id="UP000325286"/>
    </source>
</evidence>
<dbReference type="Gene3D" id="3.20.20.70">
    <property type="entry name" value="Aldolase class I"/>
    <property type="match status" value="1"/>
</dbReference>
<dbReference type="EMBL" id="CP042914">
    <property type="protein sequence ID" value="QEG43078.1"/>
    <property type="molecule type" value="Genomic_DNA"/>
</dbReference>
<sequence>MLWLGFEFCVEGWMAMAVSQIVEWLDAFKLVPVVALESHCSAEPLAEALVEGGLPCAEITLRTDEAIEGIRTLAQRDDFLVGAGTVHSVAQAQQVVDAGARFVVSPGLNPKTVQWCLDHHVPVFPGVSTPTDLEMALEFGLTVVKFFPAEAMGGVRMLRALSGPYGGVRFMPTGGIRQENLRQYLALPQVIACGGSWMVKSEWIQQGDFETITRLTSEGLELAGVPKRKRLP</sequence>
<dbReference type="InterPro" id="IPR031337">
    <property type="entry name" value="KDPG/KHG_AS_1"/>
</dbReference>
<keyword evidence="7" id="KW-0704">Schiff base</keyword>
<dbReference type="PROSITE" id="PS00159">
    <property type="entry name" value="ALDOLASE_KDPG_KHG_1"/>
    <property type="match status" value="1"/>
</dbReference>
<evidence type="ECO:0000256" key="6">
    <source>
        <dbReference type="ARBA" id="ARBA00023239"/>
    </source>
</evidence>
<dbReference type="Proteomes" id="UP000325286">
    <property type="component" value="Chromosome"/>
</dbReference>
<dbReference type="Pfam" id="PF01081">
    <property type="entry name" value="Aldolase"/>
    <property type="match status" value="1"/>
</dbReference>
<dbReference type="InterPro" id="IPR031338">
    <property type="entry name" value="KDPG/KHG_AS_2"/>
</dbReference>
<dbReference type="KEGG" id="rul:UC8_51220"/>
<dbReference type="InterPro" id="IPR000887">
    <property type="entry name" value="Aldlse_KDPG_KHG"/>
</dbReference>
<comment type="similarity">
    <text evidence="3">Belongs to the KHG/KDPG aldolase family.</text>
</comment>
<dbReference type="GO" id="GO:0008675">
    <property type="term" value="F:2-dehydro-3-deoxy-phosphogluconate aldolase activity"/>
    <property type="evidence" value="ECO:0007669"/>
    <property type="project" value="UniProtKB-EC"/>
</dbReference>
<evidence type="ECO:0000256" key="7">
    <source>
        <dbReference type="ARBA" id="ARBA00023270"/>
    </source>
</evidence>
<dbReference type="PANTHER" id="PTHR30246">
    <property type="entry name" value="2-KETO-3-DEOXY-6-PHOSPHOGLUCONATE ALDOLASE"/>
    <property type="match status" value="1"/>
</dbReference>
<proteinExistence type="inferred from homology"/>
<keyword evidence="6" id="KW-0456">Lyase</keyword>
<protein>
    <recommendedName>
        <fullName evidence="5">2-dehydro-3-deoxy-phosphogluconate aldolase</fullName>
        <ecNumber evidence="5">4.1.2.14</ecNumber>
    </recommendedName>
</protein>
<dbReference type="EC" id="4.1.2.14" evidence="5"/>
<comment type="catalytic activity">
    <reaction evidence="1">
        <text>2-dehydro-3-deoxy-6-phospho-D-gluconate = D-glyceraldehyde 3-phosphate + pyruvate</text>
        <dbReference type="Rhea" id="RHEA:17089"/>
        <dbReference type="ChEBI" id="CHEBI:15361"/>
        <dbReference type="ChEBI" id="CHEBI:57569"/>
        <dbReference type="ChEBI" id="CHEBI:59776"/>
        <dbReference type="EC" id="4.1.2.14"/>
    </reaction>
</comment>
<evidence type="ECO:0000256" key="4">
    <source>
        <dbReference type="ARBA" id="ARBA00011233"/>
    </source>
</evidence>
<evidence type="ECO:0000256" key="5">
    <source>
        <dbReference type="ARBA" id="ARBA00013063"/>
    </source>
</evidence>
<dbReference type="PANTHER" id="PTHR30246:SF1">
    <property type="entry name" value="2-DEHYDRO-3-DEOXY-6-PHOSPHOGALACTONATE ALDOLASE-RELATED"/>
    <property type="match status" value="1"/>
</dbReference>